<reference evidence="1" key="2">
    <citation type="journal article" date="2014" name="PLoS Genet.">
        <title>Signature gene expression reveals novel clues to the molecular mechanisms of dimorphic transition in Penicillium marneffei.</title>
        <authorList>
            <person name="Yang E."/>
            <person name="Wang G."/>
            <person name="Cai J."/>
            <person name="Woo P.C."/>
            <person name="Lau S.K."/>
            <person name="Yuen K.-Y."/>
            <person name="Chow W.-N."/>
            <person name="Lin X."/>
        </authorList>
    </citation>
    <scope>NUCLEOTIDE SEQUENCE</scope>
    <source>
        <strain evidence="1">PM1</strain>
    </source>
</reference>
<comment type="caution">
    <text evidence="1">The sequence shown here is derived from an EMBL/GenBank/DDBJ whole genome shotgun (WGS) entry which is preliminary data.</text>
</comment>
<dbReference type="EMBL" id="JPOX01000076">
    <property type="protein sequence ID" value="KFX41014.1"/>
    <property type="molecule type" value="Genomic_DNA"/>
</dbReference>
<gene>
    <name evidence="1" type="ORF">GQ26_0760150</name>
</gene>
<accession>A0A093UTM3</accession>
<reference key="1">
    <citation type="journal article" date="2014" name="PLoS Genet.">
        <title>Signature Gene Expression Reveals Novel Clues to the Molecular Mechanisms of Dimorphic Transition in Penicillium marneffei.</title>
        <authorList>
            <person name="Yang E."/>
            <person name="Wang G."/>
            <person name="Cai J."/>
            <person name="Woo P.C."/>
            <person name="Lau S.K."/>
            <person name="Yuen K.-Y."/>
            <person name="Chow W.-N."/>
            <person name="Lin X."/>
        </authorList>
    </citation>
    <scope>NUCLEOTIDE SEQUENCE [LARGE SCALE GENOMIC DNA]</scope>
    <source>
        <strain>PM1</strain>
    </source>
</reference>
<sequence>MIEMRIVCKKVRTPSRNNAIMKTSPGAHPWLKLSCDNFCSSRFHLNCTSSFVLLDPEFAESGVSIFHFHYEHERELELLSIPEASSGDVPPIITTAVEGAASDIKLHRLLSAPLYRLSRQKLRP</sequence>
<evidence type="ECO:0000313" key="1">
    <source>
        <dbReference type="EMBL" id="KFX41014.1"/>
    </source>
</evidence>
<dbReference type="HOGENOM" id="CLU_2005434_0_0_1"/>
<dbReference type="AlphaFoldDB" id="A0A093UTM3"/>
<proteinExistence type="predicted"/>
<organism evidence="1">
    <name type="scientific">Talaromyces marneffei PM1</name>
    <dbReference type="NCBI Taxonomy" id="1077442"/>
    <lineage>
        <taxon>Eukaryota</taxon>
        <taxon>Fungi</taxon>
        <taxon>Dikarya</taxon>
        <taxon>Ascomycota</taxon>
        <taxon>Pezizomycotina</taxon>
        <taxon>Eurotiomycetes</taxon>
        <taxon>Eurotiomycetidae</taxon>
        <taxon>Eurotiales</taxon>
        <taxon>Trichocomaceae</taxon>
        <taxon>Talaromyces</taxon>
        <taxon>Talaromyces sect. Talaromyces</taxon>
    </lineage>
</organism>
<name>A0A093UTM3_TALMA</name>
<protein>
    <submittedName>
        <fullName evidence="1">Uncharacterized protein</fullName>
    </submittedName>
</protein>